<proteinExistence type="inferred from homology"/>
<dbReference type="SUPFAM" id="SSF53448">
    <property type="entry name" value="Nucleotide-diphospho-sugar transferases"/>
    <property type="match status" value="1"/>
</dbReference>
<protein>
    <submittedName>
        <fullName evidence="6">Glycosyltransferase family 2 protein</fullName>
    </submittedName>
</protein>
<dbReference type="Pfam" id="PF02709">
    <property type="entry name" value="Glyco_transf_7C"/>
    <property type="match status" value="1"/>
</dbReference>
<dbReference type="InterPro" id="IPR029044">
    <property type="entry name" value="Nucleotide-diphossugar_trans"/>
</dbReference>
<feature type="domain" description="Galactosyltransferase C-terminal" evidence="5">
    <location>
        <begin position="192"/>
        <end position="230"/>
    </location>
</feature>
<evidence type="ECO:0000259" key="5">
    <source>
        <dbReference type="Pfam" id="PF02709"/>
    </source>
</evidence>
<comment type="similarity">
    <text evidence="2">Belongs to the glycosyltransferase 2 family.</text>
</comment>
<dbReference type="AlphaFoldDB" id="A0A417Z7E5"/>
<keyword evidence="3" id="KW-0328">Glycosyltransferase</keyword>
<evidence type="ECO:0000256" key="1">
    <source>
        <dbReference type="ARBA" id="ARBA00004776"/>
    </source>
</evidence>
<dbReference type="EMBL" id="QWLM01000004">
    <property type="protein sequence ID" value="RHW46542.1"/>
    <property type="molecule type" value="Genomic_DNA"/>
</dbReference>
<evidence type="ECO:0000313" key="7">
    <source>
        <dbReference type="Proteomes" id="UP000285376"/>
    </source>
</evidence>
<dbReference type="CDD" id="cd00761">
    <property type="entry name" value="Glyco_tranf_GTA_type"/>
    <property type="match status" value="1"/>
</dbReference>
<dbReference type="GO" id="GO:0016757">
    <property type="term" value="F:glycosyltransferase activity"/>
    <property type="evidence" value="ECO:0007669"/>
    <property type="project" value="UniProtKB-KW"/>
</dbReference>
<evidence type="ECO:0000256" key="2">
    <source>
        <dbReference type="ARBA" id="ARBA00006739"/>
    </source>
</evidence>
<accession>A0A417Z7E5</accession>
<dbReference type="PANTHER" id="PTHR43179">
    <property type="entry name" value="RHAMNOSYLTRANSFERASE WBBL"/>
    <property type="match status" value="1"/>
</dbReference>
<evidence type="ECO:0000256" key="3">
    <source>
        <dbReference type="ARBA" id="ARBA00022676"/>
    </source>
</evidence>
<comment type="caution">
    <text evidence="6">The sequence shown here is derived from an EMBL/GenBank/DDBJ whole genome shotgun (WGS) entry which is preliminary data.</text>
</comment>
<evidence type="ECO:0000256" key="4">
    <source>
        <dbReference type="ARBA" id="ARBA00022679"/>
    </source>
</evidence>
<dbReference type="Proteomes" id="UP000285376">
    <property type="component" value="Unassembled WGS sequence"/>
</dbReference>
<name>A0A417Z7E5_9MICO</name>
<dbReference type="InterPro" id="IPR027791">
    <property type="entry name" value="Galactosyl_T_C"/>
</dbReference>
<reference evidence="6 7" key="1">
    <citation type="submission" date="2018-08" db="EMBL/GenBank/DDBJ databases">
        <title>Whole genome sequence analysis of Dermacoccus abyssi bacteria isolated from Deep Mariana trench Micromonospora spp reveals genes involved in the environmental adaptation and production of secondary metabolites.</title>
        <authorList>
            <person name="Abdel-Mageed W.M."/>
            <person name="Lehri B."/>
            <person name="Nouioui I."/>
            <person name="Goodfellow I."/>
            <person name="Jaspars M."/>
            <person name="Karlyshev A."/>
        </authorList>
    </citation>
    <scope>NUCLEOTIDE SEQUENCE [LARGE SCALE GENOMIC DNA]</scope>
    <source>
        <strain evidence="6 7">MT1.1</strain>
    </source>
</reference>
<keyword evidence="4 6" id="KW-0808">Transferase</keyword>
<sequence>MPSTSSKELVVPHDSRFGRTVVVTPVRGRLTHLVNQRRFLRAVAPGILHVVVGVDMPDLEDDLRAAGVWGDVVLASVDDDPRGMPTARARNAGVEAAREHGARRVVLLDVDCAPLPGFLEAFDGAAERLGESAVLNAVVTYLPPERRLEGCSPDEAMPWVDPHSARPAPPSGRVVVDESHRLLWSLAVGLELNVWDRIGGFDEAYVGYGAEDTDFGQRARTAGVSMAWVGGAHVVHQWHPSVMPPVHHLVDIVRNAGVYRERWGAWPMEGWLAQFAASGYVVWSDASLELTDAGRAAAAQARS</sequence>
<evidence type="ECO:0000313" key="6">
    <source>
        <dbReference type="EMBL" id="RHW46542.1"/>
    </source>
</evidence>
<gene>
    <name evidence="6" type="ORF">D1832_04635</name>
</gene>
<dbReference type="PANTHER" id="PTHR43179:SF12">
    <property type="entry name" value="GALACTOFURANOSYLTRANSFERASE GLFT2"/>
    <property type="match status" value="1"/>
</dbReference>
<comment type="pathway">
    <text evidence="1">Cell wall biogenesis; cell wall polysaccharide biosynthesis.</text>
</comment>
<dbReference type="Gene3D" id="3.90.550.10">
    <property type="entry name" value="Spore Coat Polysaccharide Biosynthesis Protein SpsA, Chain A"/>
    <property type="match status" value="1"/>
</dbReference>
<organism evidence="6 7">
    <name type="scientific">Dermacoccus abyssi</name>
    <dbReference type="NCBI Taxonomy" id="322596"/>
    <lineage>
        <taxon>Bacteria</taxon>
        <taxon>Bacillati</taxon>
        <taxon>Actinomycetota</taxon>
        <taxon>Actinomycetes</taxon>
        <taxon>Micrococcales</taxon>
        <taxon>Dermacoccaceae</taxon>
        <taxon>Dermacoccus</taxon>
    </lineage>
</organism>